<keyword evidence="1" id="KW-1133">Transmembrane helix</keyword>
<feature type="transmembrane region" description="Helical" evidence="1">
    <location>
        <begin position="22"/>
        <end position="46"/>
    </location>
</feature>
<reference evidence="2 3" key="1">
    <citation type="journal article" date="2019" name="Int. J. Syst. Evol. Microbiol.">
        <title>The Global Catalogue of Microorganisms (GCM) 10K type strain sequencing project: providing services to taxonomists for standard genome sequencing and annotation.</title>
        <authorList>
            <consortium name="The Broad Institute Genomics Platform"/>
            <consortium name="The Broad Institute Genome Sequencing Center for Infectious Disease"/>
            <person name="Wu L."/>
            <person name="Ma J."/>
        </authorList>
    </citation>
    <scope>NUCLEOTIDE SEQUENCE [LARGE SCALE GENOMIC DNA]</scope>
    <source>
        <strain evidence="2 3">JCM 15395</strain>
    </source>
</reference>
<dbReference type="EMBL" id="BAAADS010000016">
    <property type="protein sequence ID" value="GAA0605589.1"/>
    <property type="molecule type" value="Genomic_DNA"/>
</dbReference>
<evidence type="ECO:0000313" key="3">
    <source>
        <dbReference type="Proteomes" id="UP001500866"/>
    </source>
</evidence>
<keyword evidence="1" id="KW-0812">Transmembrane</keyword>
<evidence type="ECO:0000256" key="1">
    <source>
        <dbReference type="SAM" id="Phobius"/>
    </source>
</evidence>
<keyword evidence="1" id="KW-0472">Membrane</keyword>
<protein>
    <submittedName>
        <fullName evidence="2">Uncharacterized protein</fullName>
    </submittedName>
</protein>
<evidence type="ECO:0000313" key="2">
    <source>
        <dbReference type="EMBL" id="GAA0605589.1"/>
    </source>
</evidence>
<dbReference type="Proteomes" id="UP001500866">
    <property type="component" value="Unassembled WGS sequence"/>
</dbReference>
<proteinExistence type="predicted"/>
<accession>A0ABN1G7R9</accession>
<name>A0ABN1G7R9_9BACI</name>
<sequence length="55" mass="6449">MPAENIRPKRSRAVGRKTKKKLTLNNGVSLFFVLVIHELAHVYIFYKFPVESTRF</sequence>
<comment type="caution">
    <text evidence="2">The sequence shown here is derived from an EMBL/GenBank/DDBJ whole genome shotgun (WGS) entry which is preliminary data.</text>
</comment>
<gene>
    <name evidence="2" type="ORF">GCM10009001_23570</name>
</gene>
<organism evidence="2 3">
    <name type="scientific">Virgibacillus siamensis</name>
    <dbReference type="NCBI Taxonomy" id="480071"/>
    <lineage>
        <taxon>Bacteria</taxon>
        <taxon>Bacillati</taxon>
        <taxon>Bacillota</taxon>
        <taxon>Bacilli</taxon>
        <taxon>Bacillales</taxon>
        <taxon>Bacillaceae</taxon>
        <taxon>Virgibacillus</taxon>
    </lineage>
</organism>
<keyword evidence="3" id="KW-1185">Reference proteome</keyword>